<evidence type="ECO:0000313" key="1">
    <source>
        <dbReference type="EMBL" id="RVX20411.1"/>
    </source>
</evidence>
<name>A0A438KGS7_VITVI</name>
<protein>
    <submittedName>
        <fullName evidence="1">Uncharacterized protein</fullName>
    </submittedName>
</protein>
<evidence type="ECO:0000313" key="2">
    <source>
        <dbReference type="Proteomes" id="UP000288805"/>
    </source>
</evidence>
<dbReference type="AlphaFoldDB" id="A0A438KGS7"/>
<sequence>MFKRIRDGCGGFVKLWWEKLPWISEVVPMKKLKEG</sequence>
<comment type="caution">
    <text evidence="1">The sequence shown here is derived from an EMBL/GenBank/DDBJ whole genome shotgun (WGS) entry which is preliminary data.</text>
</comment>
<gene>
    <name evidence="1" type="ORF">CK203_004471</name>
</gene>
<reference evidence="1 2" key="1">
    <citation type="journal article" date="2018" name="PLoS Genet.">
        <title>Population sequencing reveals clonal diversity and ancestral inbreeding in the grapevine cultivar Chardonnay.</title>
        <authorList>
            <person name="Roach M.J."/>
            <person name="Johnson D.L."/>
            <person name="Bohlmann J."/>
            <person name="van Vuuren H.J."/>
            <person name="Jones S.J."/>
            <person name="Pretorius I.S."/>
            <person name="Schmidt S.A."/>
            <person name="Borneman A.R."/>
        </authorList>
    </citation>
    <scope>NUCLEOTIDE SEQUENCE [LARGE SCALE GENOMIC DNA]</scope>
    <source>
        <strain evidence="2">cv. Chardonnay</strain>
        <tissue evidence="1">Leaf</tissue>
    </source>
</reference>
<accession>A0A438KGS7</accession>
<dbReference type="EMBL" id="QGNW01000007">
    <property type="protein sequence ID" value="RVX20411.1"/>
    <property type="molecule type" value="Genomic_DNA"/>
</dbReference>
<organism evidence="1 2">
    <name type="scientific">Vitis vinifera</name>
    <name type="common">Grape</name>
    <dbReference type="NCBI Taxonomy" id="29760"/>
    <lineage>
        <taxon>Eukaryota</taxon>
        <taxon>Viridiplantae</taxon>
        <taxon>Streptophyta</taxon>
        <taxon>Embryophyta</taxon>
        <taxon>Tracheophyta</taxon>
        <taxon>Spermatophyta</taxon>
        <taxon>Magnoliopsida</taxon>
        <taxon>eudicotyledons</taxon>
        <taxon>Gunneridae</taxon>
        <taxon>Pentapetalae</taxon>
        <taxon>rosids</taxon>
        <taxon>Vitales</taxon>
        <taxon>Vitaceae</taxon>
        <taxon>Viteae</taxon>
        <taxon>Vitis</taxon>
    </lineage>
</organism>
<proteinExistence type="predicted"/>
<dbReference type="Proteomes" id="UP000288805">
    <property type="component" value="Unassembled WGS sequence"/>
</dbReference>